<dbReference type="Proteomes" id="UP000008068">
    <property type="component" value="Unassembled WGS sequence"/>
</dbReference>
<dbReference type="GO" id="GO:0046872">
    <property type="term" value="F:metal ion binding"/>
    <property type="evidence" value="ECO:0007669"/>
    <property type="project" value="UniProtKB-KW"/>
</dbReference>
<name>G0NTQ9_CAEBE</name>
<keyword evidence="1" id="KW-0694">RNA-binding</keyword>
<dbReference type="GO" id="GO:0110155">
    <property type="term" value="P:NAD-cap decapping"/>
    <property type="evidence" value="ECO:0007669"/>
    <property type="project" value="TreeGrafter"/>
</dbReference>
<dbReference type="EC" id="3.6.1.-" evidence="1"/>
<dbReference type="PANTHER" id="PTHR12395:SF12">
    <property type="entry name" value="DECAPPING NUCLEASE"/>
    <property type="match status" value="1"/>
</dbReference>
<comment type="function">
    <text evidence="1">Decapping enzyme for NAD-capped RNAs: specifically hydrolyzes the nicotinamide adenine dinucleotide (NAD) cap from a subset of RNAs by removing the entire NAD moiety from the 5'-end of an NAD-capped RNA.</text>
</comment>
<evidence type="ECO:0000313" key="3">
    <source>
        <dbReference type="Proteomes" id="UP000008068"/>
    </source>
</evidence>
<dbReference type="InterPro" id="IPR039039">
    <property type="entry name" value="RAI1-like_fam"/>
</dbReference>
<keyword evidence="1" id="KW-0540">Nuclease</keyword>
<proteinExistence type="inferred from homology"/>
<dbReference type="InParanoid" id="G0NTQ9"/>
<keyword evidence="1" id="KW-0547">Nucleotide-binding</keyword>
<dbReference type="OrthoDB" id="5872150at2759"/>
<organism evidence="3">
    <name type="scientific">Caenorhabditis brenneri</name>
    <name type="common">Nematode worm</name>
    <dbReference type="NCBI Taxonomy" id="135651"/>
    <lineage>
        <taxon>Eukaryota</taxon>
        <taxon>Metazoa</taxon>
        <taxon>Ecdysozoa</taxon>
        <taxon>Nematoda</taxon>
        <taxon>Chromadorea</taxon>
        <taxon>Rhabditida</taxon>
        <taxon>Rhabditina</taxon>
        <taxon>Rhabditomorpha</taxon>
        <taxon>Rhabditoidea</taxon>
        <taxon>Rhabditidae</taxon>
        <taxon>Peloderinae</taxon>
        <taxon>Caenorhabditis</taxon>
    </lineage>
</organism>
<gene>
    <name evidence="2" type="ORF">CAEBREN_26063</name>
</gene>
<dbReference type="PANTHER" id="PTHR12395">
    <property type="entry name" value="DOM-3 RELATED"/>
    <property type="match status" value="1"/>
</dbReference>
<dbReference type="AlphaFoldDB" id="G0NTQ9"/>
<dbReference type="GO" id="GO:0004518">
    <property type="term" value="F:nuclease activity"/>
    <property type="evidence" value="ECO:0007669"/>
    <property type="project" value="UniProtKB-KW"/>
</dbReference>
<reference evidence="3" key="1">
    <citation type="submission" date="2011-07" db="EMBL/GenBank/DDBJ databases">
        <authorList>
            <consortium name="Caenorhabditis brenneri Sequencing and Analysis Consortium"/>
            <person name="Wilson R.K."/>
        </authorList>
    </citation>
    <scope>NUCLEOTIDE SEQUENCE [LARGE SCALE GENOMIC DNA]</scope>
    <source>
        <strain evidence="3">PB2801</strain>
    </source>
</reference>
<keyword evidence="1" id="KW-0378">Hydrolase</keyword>
<comment type="cofactor">
    <cofactor evidence="1">
        <name>a divalent metal cation</name>
        <dbReference type="ChEBI" id="CHEBI:60240"/>
    </cofactor>
</comment>
<dbReference type="GO" id="GO:0005634">
    <property type="term" value="C:nucleus"/>
    <property type="evidence" value="ECO:0007669"/>
    <property type="project" value="UniProtKB-SubCell"/>
</dbReference>
<dbReference type="HOGENOM" id="CLU_440219_0_0_1"/>
<dbReference type="GO" id="GO:0034353">
    <property type="term" value="F:mRNA 5'-diphosphatase activity"/>
    <property type="evidence" value="ECO:0007669"/>
    <property type="project" value="TreeGrafter"/>
</dbReference>
<sequence length="690" mass="80544">MRRSDPKISVETVGYYHADCKFYGASTKLSIIKFQDTNIKILSNATPDLLPKRLNDNKRFFENPNLDIPLINLDIPLPEMVNNKENNLKSMLDYIRQKGWPNGDLPDFVTHKQLLQKIASTYEEMEIYVVKVNGVIFMYKNNEMEPRLANFLWVFRHHLIRETEDEPIETDGTIRKGVFNASIDMGDGGKRENILYSGKIDLIDDKDRHNDVKVVVGAGNYFWDAKSNFFYWQSFFGNSTHILIGIRTGVYPKDKKTWPPKSLPHYSVFKVQKMSLAKLYQGAKARLNKFPDKKQIDDGYEDIRGFLSLIREHVKNDGDGFVFSRNEGGGEWTIRRDDEAVADFKNEISRNIPNYNAIPNLLPKRLNDYKKYFDNPNLDIPFIDVDITLPPMPREKEYNLKSLLNYLRQKGWPNGDLPDFVTHKHLLHQITSVYKETEIYVVKLNGVIFMYENDEEPSSPSSFSWIFRQYLTRNSRDEQFDTDGIVRKGVFKASIYMGSGRKRETILYSGKVDLIDGEHLSKRMDSSLLRSTEIIPDNDQHNEVKVVTGDGPLESYFWEERSNRFYWQAFFGNSTHLLLGMRTYVYPKDPKTRPPQCFPPLSVYKVQKMDLTDLYDEAKHRLKEFPHKKQMRDGYEDLRGLLSLIREHVKKDGDGFVFSRNEGISAWRVRRNNEALADFKNEILRNIPMC</sequence>
<evidence type="ECO:0000313" key="2">
    <source>
        <dbReference type="EMBL" id="EGT37321.1"/>
    </source>
</evidence>
<protein>
    <recommendedName>
        <fullName evidence="1">Decapping nuclease</fullName>
        <ecNumber evidence="1">3.6.1.-</ecNumber>
    </recommendedName>
</protein>
<dbReference type="eggNOG" id="ENOG502T6GA">
    <property type="taxonomic scope" value="Eukaryota"/>
</dbReference>
<keyword evidence="1" id="KW-0539">Nucleus</keyword>
<accession>G0NTQ9</accession>
<comment type="similarity">
    <text evidence="1">Belongs to the DXO/Dom3Z family.</text>
</comment>
<dbReference type="STRING" id="135651.G0NTQ9"/>
<dbReference type="GO" id="GO:0000166">
    <property type="term" value="F:nucleotide binding"/>
    <property type="evidence" value="ECO:0007669"/>
    <property type="project" value="UniProtKB-KW"/>
</dbReference>
<dbReference type="GO" id="GO:0005829">
    <property type="term" value="C:cytosol"/>
    <property type="evidence" value="ECO:0007669"/>
    <property type="project" value="TreeGrafter"/>
</dbReference>
<keyword evidence="1" id="KW-0479">Metal-binding</keyword>
<comment type="subcellular location">
    <subcellularLocation>
        <location evidence="1">Nucleus</location>
    </subcellularLocation>
</comment>
<dbReference type="GO" id="GO:0000956">
    <property type="term" value="P:nuclear-transcribed mRNA catabolic process"/>
    <property type="evidence" value="ECO:0007669"/>
    <property type="project" value="TreeGrafter"/>
</dbReference>
<keyword evidence="3" id="KW-1185">Reference proteome</keyword>
<dbReference type="OMA" id="WPNGDLP"/>
<evidence type="ECO:0000256" key="1">
    <source>
        <dbReference type="RuleBase" id="RU367113"/>
    </source>
</evidence>
<dbReference type="GO" id="GO:0003723">
    <property type="term" value="F:RNA binding"/>
    <property type="evidence" value="ECO:0007669"/>
    <property type="project" value="UniProtKB-KW"/>
</dbReference>
<dbReference type="EMBL" id="GL379945">
    <property type="protein sequence ID" value="EGT37321.1"/>
    <property type="molecule type" value="Genomic_DNA"/>
</dbReference>